<dbReference type="AlphaFoldDB" id="A0A9D4NE46"/>
<name>A0A9D4NE46_DREPO</name>
<reference evidence="2" key="1">
    <citation type="journal article" date="2019" name="bioRxiv">
        <title>The Genome of the Zebra Mussel, Dreissena polymorpha: A Resource for Invasive Species Research.</title>
        <authorList>
            <person name="McCartney M.A."/>
            <person name="Auch B."/>
            <person name="Kono T."/>
            <person name="Mallez S."/>
            <person name="Zhang Y."/>
            <person name="Obille A."/>
            <person name="Becker A."/>
            <person name="Abrahante J.E."/>
            <person name="Garbe J."/>
            <person name="Badalamenti J.P."/>
            <person name="Herman A."/>
            <person name="Mangelson H."/>
            <person name="Liachko I."/>
            <person name="Sullivan S."/>
            <person name="Sone E.D."/>
            <person name="Koren S."/>
            <person name="Silverstein K.A.T."/>
            <person name="Beckman K.B."/>
            <person name="Gohl D.M."/>
        </authorList>
    </citation>
    <scope>NUCLEOTIDE SEQUENCE</scope>
    <source>
        <strain evidence="2">Duluth1</strain>
        <tissue evidence="2">Whole animal</tissue>
    </source>
</reference>
<evidence type="ECO:0000313" key="3">
    <source>
        <dbReference type="Proteomes" id="UP000828390"/>
    </source>
</evidence>
<comment type="caution">
    <text evidence="2">The sequence shown here is derived from an EMBL/GenBank/DDBJ whole genome shotgun (WGS) entry which is preliminary data.</text>
</comment>
<gene>
    <name evidence="2" type="ORF">DPMN_017123</name>
</gene>
<dbReference type="Proteomes" id="UP000828390">
    <property type="component" value="Unassembled WGS sequence"/>
</dbReference>
<evidence type="ECO:0000313" key="2">
    <source>
        <dbReference type="EMBL" id="KAH3892986.1"/>
    </source>
</evidence>
<accession>A0A9D4NE46</accession>
<reference evidence="2" key="2">
    <citation type="submission" date="2020-11" db="EMBL/GenBank/DDBJ databases">
        <authorList>
            <person name="McCartney M.A."/>
            <person name="Auch B."/>
            <person name="Kono T."/>
            <person name="Mallez S."/>
            <person name="Becker A."/>
            <person name="Gohl D.M."/>
            <person name="Silverstein K.A.T."/>
            <person name="Koren S."/>
            <person name="Bechman K.B."/>
            <person name="Herman A."/>
            <person name="Abrahante J.E."/>
            <person name="Garbe J."/>
        </authorList>
    </citation>
    <scope>NUCLEOTIDE SEQUENCE</scope>
    <source>
        <strain evidence="2">Duluth1</strain>
        <tissue evidence="2">Whole animal</tissue>
    </source>
</reference>
<protein>
    <submittedName>
        <fullName evidence="2">Uncharacterized protein</fullName>
    </submittedName>
</protein>
<dbReference type="EMBL" id="JAIWYP010000001">
    <property type="protein sequence ID" value="KAH3892986.1"/>
    <property type="molecule type" value="Genomic_DNA"/>
</dbReference>
<feature type="region of interest" description="Disordered" evidence="1">
    <location>
        <begin position="1"/>
        <end position="22"/>
    </location>
</feature>
<proteinExistence type="predicted"/>
<keyword evidence="3" id="KW-1185">Reference proteome</keyword>
<feature type="compositionally biased region" description="Basic and acidic residues" evidence="1">
    <location>
        <begin position="1"/>
        <end position="10"/>
    </location>
</feature>
<evidence type="ECO:0000256" key="1">
    <source>
        <dbReference type="SAM" id="MobiDB-lite"/>
    </source>
</evidence>
<organism evidence="2 3">
    <name type="scientific">Dreissena polymorpha</name>
    <name type="common">Zebra mussel</name>
    <name type="synonym">Mytilus polymorpha</name>
    <dbReference type="NCBI Taxonomy" id="45954"/>
    <lineage>
        <taxon>Eukaryota</taxon>
        <taxon>Metazoa</taxon>
        <taxon>Spiralia</taxon>
        <taxon>Lophotrochozoa</taxon>
        <taxon>Mollusca</taxon>
        <taxon>Bivalvia</taxon>
        <taxon>Autobranchia</taxon>
        <taxon>Heteroconchia</taxon>
        <taxon>Euheterodonta</taxon>
        <taxon>Imparidentia</taxon>
        <taxon>Neoheterodontei</taxon>
        <taxon>Myida</taxon>
        <taxon>Dreissenoidea</taxon>
        <taxon>Dreissenidae</taxon>
        <taxon>Dreissena</taxon>
    </lineage>
</organism>
<sequence>MCRTDGKTDGQRQNNIPPPMAGVPTSPPCLIIMDDFSSYLIIMDNFSPYHIIMDNFSNNLIIMDVVQVYILDLKGPSLSATPPYVMLPRRSWASSRNSPQLLQPQATWSLEIRNRQNINILTKFRKDWMKTATSIVYTRMMKMTSTVYTHKLLTDRRTDGHRTSHNHISSLCHFVTGNTPPPGGHVFQATGTIFELVQDIIGTNLLTMFHDDRTLSMASRVLRWKCAMPPWRPYIIGTNLLTKFHEDRKINVASRVLTRKNAPPLGGYVFQPMGIIFSSSIF</sequence>